<keyword evidence="2" id="KW-0813">Transport</keyword>
<evidence type="ECO:0000313" key="11">
    <source>
        <dbReference type="Proteomes" id="UP001391051"/>
    </source>
</evidence>
<keyword evidence="4 8" id="KW-1133">Transmembrane helix</keyword>
<feature type="transmembrane region" description="Helical" evidence="8">
    <location>
        <begin position="168"/>
        <end position="186"/>
    </location>
</feature>
<protein>
    <submittedName>
        <fullName evidence="10">Multidrug resistance protein fnx1</fullName>
    </submittedName>
</protein>
<dbReference type="PROSITE" id="PS50850">
    <property type="entry name" value="MFS"/>
    <property type="match status" value="1"/>
</dbReference>
<dbReference type="SUPFAM" id="SSF103473">
    <property type="entry name" value="MFS general substrate transporter"/>
    <property type="match status" value="1"/>
</dbReference>
<feature type="transmembrane region" description="Helical" evidence="8">
    <location>
        <begin position="400"/>
        <end position="419"/>
    </location>
</feature>
<keyword evidence="11" id="KW-1185">Reference proteome</keyword>
<name>A0ABR1QPA5_9PEZI</name>
<feature type="domain" description="Major facilitator superfamily (MFS) profile" evidence="9">
    <location>
        <begin position="45"/>
        <end position="538"/>
    </location>
</feature>
<dbReference type="PANTHER" id="PTHR23501:SF187">
    <property type="entry name" value="MAJOR FACILITATOR SUPERFAMILY (MFS) PROFILE DOMAIN-CONTAINING PROTEIN"/>
    <property type="match status" value="1"/>
</dbReference>
<evidence type="ECO:0000256" key="1">
    <source>
        <dbReference type="ARBA" id="ARBA00004141"/>
    </source>
</evidence>
<organism evidence="10 11">
    <name type="scientific">Apiospora aurea</name>
    <dbReference type="NCBI Taxonomy" id="335848"/>
    <lineage>
        <taxon>Eukaryota</taxon>
        <taxon>Fungi</taxon>
        <taxon>Dikarya</taxon>
        <taxon>Ascomycota</taxon>
        <taxon>Pezizomycotina</taxon>
        <taxon>Sordariomycetes</taxon>
        <taxon>Xylariomycetidae</taxon>
        <taxon>Amphisphaeriales</taxon>
        <taxon>Apiosporaceae</taxon>
        <taxon>Apiospora</taxon>
    </lineage>
</organism>
<feature type="transmembrane region" description="Helical" evidence="8">
    <location>
        <begin position="237"/>
        <end position="254"/>
    </location>
</feature>
<evidence type="ECO:0000256" key="6">
    <source>
        <dbReference type="ARBA" id="ARBA00023180"/>
    </source>
</evidence>
<dbReference type="Gene3D" id="1.20.1250.20">
    <property type="entry name" value="MFS general substrate transporter like domains"/>
    <property type="match status" value="1"/>
</dbReference>
<gene>
    <name evidence="10" type="ORF">PG986_002595</name>
</gene>
<feature type="transmembrane region" description="Helical" evidence="8">
    <location>
        <begin position="110"/>
        <end position="129"/>
    </location>
</feature>
<comment type="caution">
    <text evidence="10">The sequence shown here is derived from an EMBL/GenBank/DDBJ whole genome shotgun (WGS) entry which is preliminary data.</text>
</comment>
<evidence type="ECO:0000256" key="5">
    <source>
        <dbReference type="ARBA" id="ARBA00023136"/>
    </source>
</evidence>
<feature type="transmembrane region" description="Helical" evidence="8">
    <location>
        <begin position="306"/>
        <end position="329"/>
    </location>
</feature>
<feature type="transmembrane region" description="Helical" evidence="8">
    <location>
        <begin position="40"/>
        <end position="60"/>
    </location>
</feature>
<evidence type="ECO:0000256" key="4">
    <source>
        <dbReference type="ARBA" id="ARBA00022989"/>
    </source>
</evidence>
<dbReference type="GeneID" id="92071879"/>
<feature type="transmembrane region" description="Helical" evidence="8">
    <location>
        <begin position="135"/>
        <end position="156"/>
    </location>
</feature>
<dbReference type="Pfam" id="PF07690">
    <property type="entry name" value="MFS_1"/>
    <property type="match status" value="1"/>
</dbReference>
<dbReference type="InterPro" id="IPR036259">
    <property type="entry name" value="MFS_trans_sf"/>
</dbReference>
<dbReference type="PANTHER" id="PTHR23501">
    <property type="entry name" value="MAJOR FACILITATOR SUPERFAMILY"/>
    <property type="match status" value="1"/>
</dbReference>
<dbReference type="RefSeq" id="XP_066703881.1">
    <property type="nucleotide sequence ID" value="XM_066838817.1"/>
</dbReference>
<dbReference type="Gene3D" id="1.20.1720.10">
    <property type="entry name" value="Multidrug resistance protein D"/>
    <property type="match status" value="1"/>
</dbReference>
<keyword evidence="5 8" id="KW-0472">Membrane</keyword>
<dbReference type="InterPro" id="IPR011701">
    <property type="entry name" value="MFS"/>
</dbReference>
<dbReference type="CDD" id="cd17502">
    <property type="entry name" value="MFS_Azr1_MDR_like"/>
    <property type="match status" value="1"/>
</dbReference>
<feature type="transmembrane region" description="Helical" evidence="8">
    <location>
        <begin position="372"/>
        <end position="388"/>
    </location>
</feature>
<evidence type="ECO:0000256" key="2">
    <source>
        <dbReference type="ARBA" id="ARBA00022448"/>
    </source>
</evidence>
<evidence type="ECO:0000256" key="3">
    <source>
        <dbReference type="ARBA" id="ARBA00022692"/>
    </source>
</evidence>
<reference evidence="10 11" key="1">
    <citation type="submission" date="2023-01" db="EMBL/GenBank/DDBJ databases">
        <title>Analysis of 21 Apiospora genomes using comparative genomics revels a genus with tremendous synthesis potential of carbohydrate active enzymes and secondary metabolites.</title>
        <authorList>
            <person name="Sorensen T."/>
        </authorList>
    </citation>
    <scope>NUCLEOTIDE SEQUENCE [LARGE SCALE GENOMIC DNA]</scope>
    <source>
        <strain evidence="10 11">CBS 24483</strain>
    </source>
</reference>
<feature type="transmembrane region" description="Helical" evidence="8">
    <location>
        <begin position="512"/>
        <end position="532"/>
    </location>
</feature>
<feature type="transmembrane region" description="Helical" evidence="8">
    <location>
        <begin position="341"/>
        <end position="365"/>
    </location>
</feature>
<feature type="transmembrane region" description="Helical" evidence="8">
    <location>
        <begin position="80"/>
        <end position="98"/>
    </location>
</feature>
<dbReference type="InterPro" id="IPR020846">
    <property type="entry name" value="MFS_dom"/>
</dbReference>
<dbReference type="Proteomes" id="UP001391051">
    <property type="component" value="Unassembled WGS sequence"/>
</dbReference>
<evidence type="ECO:0000313" key="10">
    <source>
        <dbReference type="EMBL" id="KAK7961770.1"/>
    </source>
</evidence>
<feature type="transmembrane region" description="Helical" evidence="8">
    <location>
        <begin position="198"/>
        <end position="216"/>
    </location>
</feature>
<evidence type="ECO:0000256" key="7">
    <source>
        <dbReference type="SAM" id="MobiDB-lite"/>
    </source>
</evidence>
<sequence>MTSAAKHVSGGPSGSATGAVGVAGAAAGGPDSKRSSNHRLGLWAIIIGLGITFILSALEHSVLVTAAPVVLSEMSLGDNWIWLTNAFFLCSAAFQPLFGRLFDIFGRRPVTLCIVVIFMLGSTICGAAVNGQMLIAGRAVQGVGSGGIAVAFETIVSDLIPLRDRGNYIAIVMLIYSIGTTLGPFIGGAIAEATTWRWIFYINLPIGSVSLFILFISLRVNFKREAGWANKLKRIDFIGNSLLIASTTSILYALSYAGTRYQCSSWHTLLPLLLGIGGYILFAMYETSKWPIEPLMPPRLFCGRTSAIVAINNFQNQILLWWGVFFLPVYFQSVQLASPKRAGVCLIPLSLFALQAAAVSGAALTRIGRYKMIHLIGFAIFTVGRGLYTLLDEETPTREWVAFQLVAGVGSGMLLNTLLPAFQAPLREADQATATATFNFIRTLGSVWGIAIPSAIFINHVNEVLKSGALSDPVAIQLLSNGGAYQYAAAAFVEQSPPSVKLEIRAVYREDIQRVFIVRFAFMGLALFLALFEKDIPLRRVLLTDYGLTGTPNNITTGAGSEPDRRHAMQADSYSQSRESGAVPETSKSQRGGIGFG</sequence>
<feature type="region of interest" description="Disordered" evidence="7">
    <location>
        <begin position="553"/>
        <end position="597"/>
    </location>
</feature>
<accession>A0ABR1QPA5</accession>
<proteinExistence type="predicted"/>
<keyword evidence="6" id="KW-0325">Glycoprotein</keyword>
<dbReference type="EMBL" id="JAQQWE010000002">
    <property type="protein sequence ID" value="KAK7961770.1"/>
    <property type="molecule type" value="Genomic_DNA"/>
</dbReference>
<evidence type="ECO:0000259" key="9">
    <source>
        <dbReference type="PROSITE" id="PS50850"/>
    </source>
</evidence>
<comment type="subcellular location">
    <subcellularLocation>
        <location evidence="1">Membrane</location>
        <topology evidence="1">Multi-pass membrane protein</topology>
    </subcellularLocation>
</comment>
<evidence type="ECO:0000256" key="8">
    <source>
        <dbReference type="SAM" id="Phobius"/>
    </source>
</evidence>
<feature type="transmembrane region" description="Helical" evidence="8">
    <location>
        <begin position="266"/>
        <end position="285"/>
    </location>
</feature>
<keyword evidence="3 8" id="KW-0812">Transmembrane</keyword>